<evidence type="ECO:0000313" key="2">
    <source>
        <dbReference type="EMBL" id="MBK0395363.1"/>
    </source>
</evidence>
<reference evidence="2 3" key="1">
    <citation type="journal article" date="2021" name="Pathogens">
        <title>Isolation and Characterization of Kingella bonacorsii sp. nov., A Novel Kingella Species Detected in a Stable Periodontitis Subject.</title>
        <authorList>
            <person name="Antezack A."/>
            <person name="Boxberger M."/>
            <person name="Rolland C."/>
            <person name="Monnet-Corti V."/>
            <person name="La Scola B."/>
        </authorList>
    </citation>
    <scope>NUCLEOTIDE SEQUENCE [LARGE SCALE GENOMIC DNA]</scope>
    <source>
        <strain evidence="2 3">Marseille-Q4569</strain>
    </source>
</reference>
<proteinExistence type="predicted"/>
<evidence type="ECO:0000256" key="1">
    <source>
        <dbReference type="SAM" id="Phobius"/>
    </source>
</evidence>
<protein>
    <recommendedName>
        <fullName evidence="4">DUF4131 domain-containing protein</fullName>
    </recommendedName>
</protein>
<keyword evidence="1" id="KW-1133">Transmembrane helix</keyword>
<evidence type="ECO:0000313" key="3">
    <source>
        <dbReference type="Proteomes" id="UP000614058"/>
    </source>
</evidence>
<dbReference type="EMBL" id="JAEHNZ010000001">
    <property type="protein sequence ID" value="MBK0395363.1"/>
    <property type="molecule type" value="Genomic_DNA"/>
</dbReference>
<comment type="caution">
    <text evidence="2">The sequence shown here is derived from an EMBL/GenBank/DDBJ whole genome shotgun (WGS) entry which is preliminary data.</text>
</comment>
<dbReference type="Proteomes" id="UP000614058">
    <property type="component" value="Unassembled WGS sequence"/>
</dbReference>
<dbReference type="RefSeq" id="WP_003795521.1">
    <property type="nucleotide sequence ID" value="NZ_JAEHNZ010000001.1"/>
</dbReference>
<keyword evidence="3" id="KW-1185">Reference proteome</keyword>
<evidence type="ECO:0008006" key="4">
    <source>
        <dbReference type="Google" id="ProtNLM"/>
    </source>
</evidence>
<accession>A0ABS1BQ22</accession>
<feature type="transmembrane region" description="Helical" evidence="1">
    <location>
        <begin position="60"/>
        <end position="77"/>
    </location>
</feature>
<organism evidence="2 3">
    <name type="scientific">Kingella bonacorsii</name>
    <dbReference type="NCBI Taxonomy" id="2796361"/>
    <lineage>
        <taxon>Bacteria</taxon>
        <taxon>Pseudomonadati</taxon>
        <taxon>Pseudomonadota</taxon>
        <taxon>Betaproteobacteria</taxon>
        <taxon>Neisseriales</taxon>
        <taxon>Neisseriaceae</taxon>
        <taxon>Kingella</taxon>
    </lineage>
</organism>
<gene>
    <name evidence="2" type="ORF">JDW22_01870</name>
</gene>
<keyword evidence="1" id="KW-0472">Membrane</keyword>
<dbReference type="GeneID" id="84906461"/>
<keyword evidence="1" id="KW-0812">Transmembrane</keyword>
<sequence>MQPNRPNLLFTLIAIALLLAAGFSVHYALVPWLLALPWLLCTPVHLFWLHSGKHFSWRNWRIQFAMWLMAWATVYFGQQHIEQRIRQDAVQIVAQIEQYHAQHHRYPAALGEVYPRNTLYHERRVRYQMPAPQQPPILEYESIIPLDWHRYDFALRQWQYMSD</sequence>
<name>A0ABS1BQ22_9NEIS</name>